<sequence>MTLNNYHIYKQKKAPILKIQCHLIFLIINKLMRISFEPFKNIFPHSVTKNYLNPARNKTILNHFKGNLFKQFLNIIMNILKFLIISKKVTNKKFFNMKPFKVGIICCRVLQNLYIGGTENVPAATICRTCFGPSELKLWQFLY</sequence>
<dbReference type="Proteomes" id="UP000276133">
    <property type="component" value="Unassembled WGS sequence"/>
</dbReference>
<gene>
    <name evidence="1" type="ORF">BpHYR1_053188</name>
</gene>
<name>A0A3M7PQI1_BRAPC</name>
<keyword evidence="2" id="KW-1185">Reference proteome</keyword>
<organism evidence="1 2">
    <name type="scientific">Brachionus plicatilis</name>
    <name type="common">Marine rotifer</name>
    <name type="synonym">Brachionus muelleri</name>
    <dbReference type="NCBI Taxonomy" id="10195"/>
    <lineage>
        <taxon>Eukaryota</taxon>
        <taxon>Metazoa</taxon>
        <taxon>Spiralia</taxon>
        <taxon>Gnathifera</taxon>
        <taxon>Rotifera</taxon>
        <taxon>Eurotatoria</taxon>
        <taxon>Monogononta</taxon>
        <taxon>Pseudotrocha</taxon>
        <taxon>Ploima</taxon>
        <taxon>Brachionidae</taxon>
        <taxon>Brachionus</taxon>
    </lineage>
</organism>
<reference evidence="1 2" key="1">
    <citation type="journal article" date="2018" name="Sci. Rep.">
        <title>Genomic signatures of local adaptation to the degree of environmental predictability in rotifers.</title>
        <authorList>
            <person name="Franch-Gras L."/>
            <person name="Hahn C."/>
            <person name="Garcia-Roger E.M."/>
            <person name="Carmona M.J."/>
            <person name="Serra M."/>
            <person name="Gomez A."/>
        </authorList>
    </citation>
    <scope>NUCLEOTIDE SEQUENCE [LARGE SCALE GENOMIC DNA]</scope>
    <source>
        <strain evidence="1">HYR1</strain>
    </source>
</reference>
<comment type="caution">
    <text evidence="1">The sequence shown here is derived from an EMBL/GenBank/DDBJ whole genome shotgun (WGS) entry which is preliminary data.</text>
</comment>
<protein>
    <submittedName>
        <fullName evidence="1">Uncharacterized protein</fullName>
    </submittedName>
</protein>
<evidence type="ECO:0000313" key="1">
    <source>
        <dbReference type="EMBL" id="RNA01310.1"/>
    </source>
</evidence>
<evidence type="ECO:0000313" key="2">
    <source>
        <dbReference type="Proteomes" id="UP000276133"/>
    </source>
</evidence>
<dbReference type="EMBL" id="REGN01009372">
    <property type="protein sequence ID" value="RNA01310.1"/>
    <property type="molecule type" value="Genomic_DNA"/>
</dbReference>
<dbReference type="AlphaFoldDB" id="A0A3M7PQI1"/>
<accession>A0A3M7PQI1</accession>
<proteinExistence type="predicted"/>